<dbReference type="AlphaFoldDB" id="A0A1Q8QY57"/>
<keyword evidence="3" id="KW-1185">Reference proteome</keyword>
<dbReference type="InterPro" id="IPR045584">
    <property type="entry name" value="Pilin-like"/>
</dbReference>
<protein>
    <submittedName>
        <fullName evidence="2">Type II secretory pathway, pseudopilin PulG</fullName>
    </submittedName>
</protein>
<dbReference type="Proteomes" id="UP000186102">
    <property type="component" value="Unassembled WGS sequence"/>
</dbReference>
<dbReference type="STRING" id="1888891.DSOL_1841"/>
<name>A0A1Q8QY57_9FIRM</name>
<reference evidence="2 3" key="1">
    <citation type="submission" date="2016-09" db="EMBL/GenBank/DDBJ databases">
        <title>Complete genome of Desulfosporosinus sp. OL.</title>
        <authorList>
            <person name="Mardanov A."/>
            <person name="Beletsky A."/>
            <person name="Panova A."/>
            <person name="Karnachuk O."/>
            <person name="Ravin N."/>
        </authorList>
    </citation>
    <scope>NUCLEOTIDE SEQUENCE [LARGE SCALE GENOMIC DNA]</scope>
    <source>
        <strain evidence="2 3">OL</strain>
    </source>
</reference>
<sequence length="195" mass="22221">MRGLNGFRPKKDFCPSLDNKSLRNDGFTLLELMIAVAIFGFLMLSISQLMRFEIRNFNTGSAQNEIQQKARTAMMHILDEINRHPYTYFSPASPPTTDSGVYYTLPLGTLTCLIDVSPTNLSSLPSGTELYYDAPQHRLWFRDNTKNTTYLVSDEIYTLTITPVEDDVHLVQIDLVAGDPNTPQTFELLTWVRLY</sequence>
<proteinExistence type="predicted"/>
<dbReference type="EMBL" id="MLBF01000010">
    <property type="protein sequence ID" value="OLN32235.1"/>
    <property type="molecule type" value="Genomic_DNA"/>
</dbReference>
<keyword evidence="1" id="KW-1133">Transmembrane helix</keyword>
<dbReference type="OrthoDB" id="1798450at2"/>
<organism evidence="2 3">
    <name type="scientific">Desulfosporosinus metallidurans</name>
    <dbReference type="NCBI Taxonomy" id="1888891"/>
    <lineage>
        <taxon>Bacteria</taxon>
        <taxon>Bacillati</taxon>
        <taxon>Bacillota</taxon>
        <taxon>Clostridia</taxon>
        <taxon>Eubacteriales</taxon>
        <taxon>Desulfitobacteriaceae</taxon>
        <taxon>Desulfosporosinus</taxon>
    </lineage>
</organism>
<gene>
    <name evidence="2" type="ORF">DSOL_1841</name>
</gene>
<dbReference type="InterPro" id="IPR012902">
    <property type="entry name" value="N_methyl_site"/>
</dbReference>
<keyword evidence="1" id="KW-0812">Transmembrane</keyword>
<keyword evidence="1" id="KW-0472">Membrane</keyword>
<dbReference type="NCBIfam" id="TIGR02532">
    <property type="entry name" value="IV_pilin_GFxxxE"/>
    <property type="match status" value="1"/>
</dbReference>
<accession>A0A1Q8QY57</accession>
<dbReference type="SUPFAM" id="SSF54523">
    <property type="entry name" value="Pili subunits"/>
    <property type="match status" value="1"/>
</dbReference>
<evidence type="ECO:0000256" key="1">
    <source>
        <dbReference type="SAM" id="Phobius"/>
    </source>
</evidence>
<feature type="transmembrane region" description="Helical" evidence="1">
    <location>
        <begin position="26"/>
        <end position="46"/>
    </location>
</feature>
<dbReference type="Pfam" id="PF07963">
    <property type="entry name" value="N_methyl"/>
    <property type="match status" value="1"/>
</dbReference>
<evidence type="ECO:0000313" key="3">
    <source>
        <dbReference type="Proteomes" id="UP000186102"/>
    </source>
</evidence>
<comment type="caution">
    <text evidence="2">The sequence shown here is derived from an EMBL/GenBank/DDBJ whole genome shotgun (WGS) entry which is preliminary data.</text>
</comment>
<evidence type="ECO:0000313" key="2">
    <source>
        <dbReference type="EMBL" id="OLN32235.1"/>
    </source>
</evidence>